<feature type="compositionally biased region" description="Basic and acidic residues" evidence="6">
    <location>
        <begin position="652"/>
        <end position="665"/>
    </location>
</feature>
<reference evidence="8" key="2">
    <citation type="submission" date="2025-08" db="UniProtKB">
        <authorList>
            <consortium name="Ensembl"/>
        </authorList>
    </citation>
    <scope>IDENTIFICATION</scope>
</reference>
<dbReference type="CTD" id="150082"/>
<feature type="region of interest" description="Disordered" evidence="6">
    <location>
        <begin position="508"/>
        <end position="530"/>
    </location>
</feature>
<evidence type="ECO:0000259" key="7">
    <source>
        <dbReference type="Pfam" id="PF15619"/>
    </source>
</evidence>
<dbReference type="RefSeq" id="XP_007493139.1">
    <property type="nucleotide sequence ID" value="XM_007493077.3"/>
</dbReference>
<dbReference type="eggNOG" id="ENOG502QQSE">
    <property type="taxonomic scope" value="Eukaryota"/>
</dbReference>
<dbReference type="STRING" id="13616.ENSMODP00000026228"/>
<reference evidence="8" key="3">
    <citation type="submission" date="2025-09" db="UniProtKB">
        <authorList>
            <consortium name="Ensembl"/>
        </authorList>
    </citation>
    <scope>IDENTIFICATION</scope>
</reference>
<dbReference type="InterPro" id="IPR026188">
    <property type="entry name" value="Lebercilin-like"/>
</dbReference>
<dbReference type="PANTHER" id="PTHR16650">
    <property type="entry name" value="C21ORF13-RELATED"/>
    <property type="match status" value="1"/>
</dbReference>
<feature type="region of interest" description="Disordered" evidence="6">
    <location>
        <begin position="699"/>
        <end position="723"/>
    </location>
</feature>
<protein>
    <recommendedName>
        <fullName evidence="3">Lebercilin-like protein</fullName>
    </recommendedName>
    <alternativeName>
        <fullName evidence="4">Leber congenital amaurosis 5-like protein</fullName>
    </alternativeName>
</protein>
<evidence type="ECO:0000256" key="3">
    <source>
        <dbReference type="ARBA" id="ARBA00041189"/>
    </source>
</evidence>
<dbReference type="AlphaFoldDB" id="F6S6N9"/>
<gene>
    <name evidence="8" type="primary">LCA5L</name>
</gene>
<proteinExistence type="inferred from homology"/>
<dbReference type="FunCoup" id="F6S6N9">
    <property type="interactions" value="36"/>
</dbReference>
<feature type="domain" description="Lebercilin" evidence="7">
    <location>
        <begin position="142"/>
        <end position="333"/>
    </location>
</feature>
<evidence type="ECO:0000313" key="8">
    <source>
        <dbReference type="Ensembl" id="ENSMODP00000026228.2"/>
    </source>
</evidence>
<evidence type="ECO:0000256" key="4">
    <source>
        <dbReference type="ARBA" id="ARBA00041402"/>
    </source>
</evidence>
<evidence type="ECO:0000313" key="9">
    <source>
        <dbReference type="Proteomes" id="UP000002280"/>
    </source>
</evidence>
<evidence type="ECO:0000256" key="5">
    <source>
        <dbReference type="SAM" id="Coils"/>
    </source>
</evidence>
<name>F6S6N9_MONDO</name>
<dbReference type="PANTHER" id="PTHR16650:SF9">
    <property type="entry name" value="LEBERCILIN-LIKE PROTEIN"/>
    <property type="match status" value="1"/>
</dbReference>
<dbReference type="GO" id="GO:0042073">
    <property type="term" value="P:intraciliary transport"/>
    <property type="evidence" value="ECO:0000318"/>
    <property type="project" value="GO_Central"/>
</dbReference>
<dbReference type="Ensembl" id="ENSMODT00000026695.3">
    <property type="protein sequence ID" value="ENSMODP00000026228.2"/>
    <property type="gene ID" value="ENSMODG00000020970.4"/>
</dbReference>
<dbReference type="OrthoDB" id="2123794at2759"/>
<feature type="region of interest" description="Disordered" evidence="6">
    <location>
        <begin position="649"/>
        <end position="681"/>
    </location>
</feature>
<reference evidence="8 9" key="1">
    <citation type="journal article" date="2007" name="Nature">
        <title>Genome of the marsupial Monodelphis domestica reveals innovation in non-coding sequences.</title>
        <authorList>
            <person name="Mikkelsen T.S."/>
            <person name="Wakefield M.J."/>
            <person name="Aken B."/>
            <person name="Amemiya C.T."/>
            <person name="Chang J.L."/>
            <person name="Duke S."/>
            <person name="Garber M."/>
            <person name="Gentles A.J."/>
            <person name="Goodstadt L."/>
            <person name="Heger A."/>
            <person name="Jurka J."/>
            <person name="Kamal M."/>
            <person name="Mauceli E."/>
            <person name="Searle S.M."/>
            <person name="Sharpe T."/>
            <person name="Baker M.L."/>
            <person name="Batzer M.A."/>
            <person name="Benos P.V."/>
            <person name="Belov K."/>
            <person name="Clamp M."/>
            <person name="Cook A."/>
            <person name="Cuff J."/>
            <person name="Das R."/>
            <person name="Davidow L."/>
            <person name="Deakin J.E."/>
            <person name="Fazzari M.J."/>
            <person name="Glass J.L."/>
            <person name="Grabherr M."/>
            <person name="Greally J.M."/>
            <person name="Gu W."/>
            <person name="Hore T.A."/>
            <person name="Huttley G.A."/>
            <person name="Kleber M."/>
            <person name="Jirtle R.L."/>
            <person name="Koina E."/>
            <person name="Lee J.T."/>
            <person name="Mahony S."/>
            <person name="Marra M.A."/>
            <person name="Miller R.D."/>
            <person name="Nicholls R.D."/>
            <person name="Oda M."/>
            <person name="Papenfuss A.T."/>
            <person name="Parra Z.E."/>
            <person name="Pollock D.D."/>
            <person name="Ray D.A."/>
            <person name="Schein J.E."/>
            <person name="Speed T.P."/>
            <person name="Thompson K."/>
            <person name="VandeBerg J.L."/>
            <person name="Wade C.M."/>
            <person name="Walker J.A."/>
            <person name="Waters P.D."/>
            <person name="Webber C."/>
            <person name="Weidman J.R."/>
            <person name="Xie X."/>
            <person name="Zody M.C."/>
            <person name="Baldwin J."/>
            <person name="Abdouelleil A."/>
            <person name="Abdulkadir J."/>
            <person name="Abebe A."/>
            <person name="Abera B."/>
            <person name="Abreu J."/>
            <person name="Acer S.C."/>
            <person name="Aftuck L."/>
            <person name="Alexander A."/>
            <person name="An P."/>
            <person name="Anderson E."/>
            <person name="Anderson S."/>
            <person name="Arachi H."/>
            <person name="Azer M."/>
            <person name="Bachantsang P."/>
            <person name="Barry A."/>
            <person name="Bayul T."/>
            <person name="Berlin A."/>
            <person name="Bessette D."/>
            <person name="Bloom T."/>
            <person name="Bloom T."/>
            <person name="Boguslavskiy L."/>
            <person name="Bonnet C."/>
            <person name="Boukhgalter B."/>
            <person name="Bourzgui I."/>
            <person name="Brown A."/>
            <person name="Cahill P."/>
            <person name="Channer S."/>
            <person name="Cheshatsang Y."/>
            <person name="Chuda L."/>
            <person name="Citroen M."/>
            <person name="Collymore A."/>
            <person name="Cooke P."/>
            <person name="Costello M."/>
            <person name="D'Aco K."/>
            <person name="Daza R."/>
            <person name="De Haan G."/>
            <person name="DeGray S."/>
            <person name="DeMaso C."/>
            <person name="Dhargay N."/>
            <person name="Dooley K."/>
            <person name="Dooley E."/>
            <person name="Doricent M."/>
            <person name="Dorje P."/>
            <person name="Dorjee K."/>
            <person name="Dupes A."/>
            <person name="Elong R."/>
            <person name="Falk J."/>
            <person name="Farina A."/>
            <person name="Faro S."/>
            <person name="Ferguson D."/>
            <person name="Fisher S."/>
            <person name="Foley C.D."/>
            <person name="Franke A."/>
            <person name="Friedrich D."/>
            <person name="Gadbois L."/>
            <person name="Gearin G."/>
            <person name="Gearin C.R."/>
            <person name="Giannoukos G."/>
            <person name="Goode T."/>
            <person name="Graham J."/>
            <person name="Grandbois E."/>
            <person name="Grewal S."/>
            <person name="Gyaltsen K."/>
            <person name="Hafez N."/>
            <person name="Hagos B."/>
            <person name="Hall J."/>
            <person name="Henson C."/>
            <person name="Hollinger A."/>
            <person name="Honan T."/>
            <person name="Huard M.D."/>
            <person name="Hughes L."/>
            <person name="Hurhula B."/>
            <person name="Husby M.E."/>
            <person name="Kamat A."/>
            <person name="Kanga B."/>
            <person name="Kashin S."/>
            <person name="Khazanovich D."/>
            <person name="Kisner P."/>
            <person name="Lance K."/>
            <person name="Lara M."/>
            <person name="Lee W."/>
            <person name="Lennon N."/>
            <person name="Letendre F."/>
            <person name="LeVine R."/>
            <person name="Lipovsky A."/>
            <person name="Liu X."/>
            <person name="Liu J."/>
            <person name="Liu S."/>
            <person name="Lokyitsang T."/>
            <person name="Lokyitsang Y."/>
            <person name="Lubonja R."/>
            <person name="Lui A."/>
            <person name="MacDonald P."/>
            <person name="Magnisalis V."/>
            <person name="Maru K."/>
            <person name="Matthews C."/>
            <person name="McCusker W."/>
            <person name="McDonough S."/>
            <person name="Mehta T."/>
            <person name="Meldrim J."/>
            <person name="Meneus L."/>
            <person name="Mihai O."/>
            <person name="Mihalev A."/>
            <person name="Mihova T."/>
            <person name="Mittelman R."/>
            <person name="Mlenga V."/>
            <person name="Montmayeur A."/>
            <person name="Mulrain L."/>
            <person name="Navidi A."/>
            <person name="Naylor J."/>
            <person name="Negash T."/>
            <person name="Nguyen T."/>
            <person name="Nguyen N."/>
            <person name="Nicol R."/>
            <person name="Norbu C."/>
            <person name="Norbu N."/>
            <person name="Novod N."/>
            <person name="O'Neill B."/>
            <person name="Osman S."/>
            <person name="Markiewicz E."/>
            <person name="Oyono O.L."/>
            <person name="Patti C."/>
            <person name="Phunkhang P."/>
            <person name="Pierre F."/>
            <person name="Priest M."/>
            <person name="Raghuraman S."/>
            <person name="Rege F."/>
            <person name="Reyes R."/>
            <person name="Rise C."/>
            <person name="Rogov P."/>
            <person name="Ross K."/>
            <person name="Ryan E."/>
            <person name="Settipalli S."/>
            <person name="Shea T."/>
            <person name="Sherpa N."/>
            <person name="Shi L."/>
            <person name="Shih D."/>
            <person name="Sparrow T."/>
            <person name="Spaulding J."/>
            <person name="Stalker J."/>
            <person name="Stange-Thomann N."/>
            <person name="Stavropoulos S."/>
            <person name="Stone C."/>
            <person name="Strader C."/>
            <person name="Tesfaye S."/>
            <person name="Thomson T."/>
            <person name="Thoulutsang Y."/>
            <person name="Thoulutsang D."/>
            <person name="Topham K."/>
            <person name="Topping I."/>
            <person name="Tsamla T."/>
            <person name="Vassiliev H."/>
            <person name="Vo A."/>
            <person name="Wangchuk T."/>
            <person name="Wangdi T."/>
            <person name="Weiand M."/>
            <person name="Wilkinson J."/>
            <person name="Wilson A."/>
            <person name="Yadav S."/>
            <person name="Young G."/>
            <person name="Yu Q."/>
            <person name="Zembek L."/>
            <person name="Zhong D."/>
            <person name="Zimmer A."/>
            <person name="Zwirko Z."/>
            <person name="Jaffe D.B."/>
            <person name="Alvarez P."/>
            <person name="Brockman W."/>
            <person name="Butler J."/>
            <person name="Chin C."/>
            <person name="Gnerre S."/>
            <person name="MacCallum I."/>
            <person name="Graves J.A."/>
            <person name="Ponting C.P."/>
            <person name="Breen M."/>
            <person name="Samollow P.B."/>
            <person name="Lander E.S."/>
            <person name="Lindblad-Toh K."/>
        </authorList>
    </citation>
    <scope>NUCLEOTIDE SEQUENCE [LARGE SCALE GENOMIC DNA]</scope>
</reference>
<accession>F6S6N9</accession>
<feature type="region of interest" description="Disordered" evidence="6">
    <location>
        <begin position="565"/>
        <end position="586"/>
    </location>
</feature>
<dbReference type="InParanoid" id="F6S6N9"/>
<feature type="coiled-coil region" evidence="5">
    <location>
        <begin position="202"/>
        <end position="286"/>
    </location>
</feature>
<dbReference type="KEGG" id="mdo:100017456"/>
<sequence>MSLTNATKTKVDDPYLQAVLEDGGKPAACNGNLGTGDFSRVSNNSTGSIDYSKTQGSSRNFSSQCDYSEDFISENSGTAGNGSCLELFEAKVVKKEEKKKKNVCKVSQLKGFKEISPEKLQNWNAALTSQINIITQRRDAMAHRIMSARLHKIKELKNELADIHRKLEATVLENQLLKRLQFRHLKAIGKYENSQNNLPQLMAKHQSEVKNLRQLLRKSQEKERNVSRKLRETDNELLKTKDSLITLQKLSEDKNLAEREELTQKLSSLTTKMEANDKRIQSLERQLRLSSNAFSRQLAAENRKTITAKATTKNLQMEIKRLQQKLKEKDRELDIKNIYTNRFLKNLYDKDDQTKVYLANKSTQAEKKTHLFPHIVTVHQVKQNTEDISLTAKDEKTIIDDVEKEKPVFINSEVIYDISKLPTQEDPEKIYKEGQICIWKMEAVGTTQKIPDIQDLLLKEDLRRELQSPPESNGKPREKREDVEKKLILLKEQETLAKIEHVVAPLLESNPQNAGKERFKSSAPPQDPEELQNKYVIQNSRIPLRQRKHYSFTEAIENLHQGLPTSGPCNAGNTRNSQALSKQQGSALDLKLENSPGGYEPSFGKSSKSKAKDFCAEKSGNAINTTLKDRKNNLMEELFGSGCVLKANPSHADYKPSNKGKESLRADLTPDPPNGQSTAINAFGDSKYATIIYSSLYQNNRRKNSSVTETDEGNLKRSNKTRK</sequence>
<evidence type="ECO:0000256" key="1">
    <source>
        <dbReference type="ARBA" id="ARBA00010229"/>
    </source>
</evidence>
<dbReference type="InterPro" id="IPR028933">
    <property type="entry name" value="Lebercilin_dom"/>
</dbReference>
<evidence type="ECO:0000256" key="2">
    <source>
        <dbReference type="ARBA" id="ARBA00023054"/>
    </source>
</evidence>
<dbReference type="GeneID" id="100017456"/>
<dbReference type="GeneTree" id="ENSGT00560000077266"/>
<dbReference type="Bgee" id="ENSMODG00000020970">
    <property type="expression patterns" value="Expressed in spermatocyte and 20 other cell types or tissues"/>
</dbReference>
<dbReference type="OMA" id="MKHQETQ"/>
<comment type="similarity">
    <text evidence="1">Belongs to the LCA5 family.</text>
</comment>
<dbReference type="HOGENOM" id="CLU_026861_0_0_1"/>
<dbReference type="GO" id="GO:0005930">
    <property type="term" value="C:axoneme"/>
    <property type="evidence" value="ECO:0000318"/>
    <property type="project" value="GO_Central"/>
</dbReference>
<dbReference type="RefSeq" id="XP_007493141.1">
    <property type="nucleotide sequence ID" value="XM_007493079.2"/>
</dbReference>
<dbReference type="Pfam" id="PF15619">
    <property type="entry name" value="Lebercilin"/>
    <property type="match status" value="1"/>
</dbReference>
<dbReference type="RefSeq" id="XP_007493140.1">
    <property type="nucleotide sequence ID" value="XM_007493078.3"/>
</dbReference>
<dbReference type="Proteomes" id="UP000002280">
    <property type="component" value="Chromosome 4"/>
</dbReference>
<evidence type="ECO:0000256" key="6">
    <source>
        <dbReference type="SAM" id="MobiDB-lite"/>
    </source>
</evidence>
<organism evidence="8 9">
    <name type="scientific">Monodelphis domestica</name>
    <name type="common">Gray short-tailed opossum</name>
    <dbReference type="NCBI Taxonomy" id="13616"/>
    <lineage>
        <taxon>Eukaryota</taxon>
        <taxon>Metazoa</taxon>
        <taxon>Chordata</taxon>
        <taxon>Craniata</taxon>
        <taxon>Vertebrata</taxon>
        <taxon>Euteleostomi</taxon>
        <taxon>Mammalia</taxon>
        <taxon>Metatheria</taxon>
        <taxon>Didelphimorphia</taxon>
        <taxon>Didelphidae</taxon>
        <taxon>Monodelphis</taxon>
    </lineage>
</organism>
<keyword evidence="9" id="KW-1185">Reference proteome</keyword>
<keyword evidence="2 5" id="KW-0175">Coiled coil</keyword>